<dbReference type="GO" id="GO:0036503">
    <property type="term" value="P:ERAD pathway"/>
    <property type="evidence" value="ECO:0007669"/>
    <property type="project" value="TreeGrafter"/>
</dbReference>
<feature type="transmembrane region" description="Helical" evidence="14">
    <location>
        <begin position="1241"/>
        <end position="1258"/>
    </location>
</feature>
<evidence type="ECO:0000256" key="13">
    <source>
        <dbReference type="SAM" id="MobiDB-lite"/>
    </source>
</evidence>
<comment type="subcellular location">
    <subcellularLocation>
        <location evidence="2">Membrane</location>
        <topology evidence="2">Multi-pass membrane protein</topology>
    </subcellularLocation>
</comment>
<feature type="region of interest" description="Disordered" evidence="13">
    <location>
        <begin position="557"/>
        <end position="590"/>
    </location>
</feature>
<dbReference type="SUPFAM" id="SSF57850">
    <property type="entry name" value="RING/U-box"/>
    <property type="match status" value="1"/>
</dbReference>
<keyword evidence="8" id="KW-0863">Zinc-finger</keyword>
<dbReference type="Pfam" id="PF12906">
    <property type="entry name" value="RINGv"/>
    <property type="match status" value="1"/>
</dbReference>
<dbReference type="PANTHER" id="PTHR13145:SF0">
    <property type="entry name" value="E3 UBIQUITIN-PROTEIN LIGASE MARCHF6"/>
    <property type="match status" value="1"/>
</dbReference>
<keyword evidence="5" id="KW-0808">Transferase</keyword>
<evidence type="ECO:0000256" key="3">
    <source>
        <dbReference type="ARBA" id="ARBA00004906"/>
    </source>
</evidence>
<feature type="region of interest" description="Disordered" evidence="13">
    <location>
        <begin position="458"/>
        <end position="526"/>
    </location>
</feature>
<feature type="transmembrane region" description="Helical" evidence="14">
    <location>
        <begin position="1388"/>
        <end position="1410"/>
    </location>
</feature>
<dbReference type="InterPro" id="IPR011016">
    <property type="entry name" value="Znf_RING-CH"/>
</dbReference>
<feature type="transmembrane region" description="Helical" evidence="14">
    <location>
        <begin position="1430"/>
        <end position="1450"/>
    </location>
</feature>
<feature type="transmembrane region" description="Helical" evidence="14">
    <location>
        <begin position="674"/>
        <end position="693"/>
    </location>
</feature>
<dbReference type="InterPro" id="IPR056521">
    <property type="entry name" value="MARCHF6-like_C"/>
</dbReference>
<feature type="compositionally biased region" description="Pro residues" evidence="13">
    <location>
        <begin position="239"/>
        <end position="253"/>
    </location>
</feature>
<dbReference type="GO" id="GO:0005789">
    <property type="term" value="C:endoplasmic reticulum membrane"/>
    <property type="evidence" value="ECO:0007669"/>
    <property type="project" value="TreeGrafter"/>
</dbReference>
<evidence type="ECO:0000256" key="14">
    <source>
        <dbReference type="SAM" id="Phobius"/>
    </source>
</evidence>
<keyword evidence="10" id="KW-0862">Zinc</keyword>
<feature type="region of interest" description="Disordered" evidence="13">
    <location>
        <begin position="603"/>
        <end position="632"/>
    </location>
</feature>
<feature type="transmembrane region" description="Helical" evidence="14">
    <location>
        <begin position="197"/>
        <end position="217"/>
    </location>
</feature>
<feature type="domain" description="RING-CH-type" evidence="15">
    <location>
        <begin position="21"/>
        <end position="82"/>
    </location>
</feature>
<keyword evidence="12 14" id="KW-0472">Membrane</keyword>
<comment type="pathway">
    <text evidence="3">Protein modification; protein ubiquitination.</text>
</comment>
<evidence type="ECO:0000256" key="4">
    <source>
        <dbReference type="ARBA" id="ARBA00012483"/>
    </source>
</evidence>
<feature type="transmembrane region" description="Helical" evidence="14">
    <location>
        <begin position="107"/>
        <end position="130"/>
    </location>
</feature>
<evidence type="ECO:0000259" key="15">
    <source>
        <dbReference type="PROSITE" id="PS51292"/>
    </source>
</evidence>
<evidence type="ECO:0000256" key="6">
    <source>
        <dbReference type="ARBA" id="ARBA00022692"/>
    </source>
</evidence>
<evidence type="ECO:0000256" key="12">
    <source>
        <dbReference type="ARBA" id="ARBA00023136"/>
    </source>
</evidence>
<keyword evidence="9" id="KW-0833">Ubl conjugation pathway</keyword>
<name>A0A8H5CBG2_9AGAR</name>
<keyword evidence="11 14" id="KW-1133">Transmembrane helix</keyword>
<protein>
    <recommendedName>
        <fullName evidence="4">RING-type E3 ubiquitin transferase</fullName>
        <ecNumber evidence="4">2.3.2.27</ecNumber>
    </recommendedName>
</protein>
<evidence type="ECO:0000256" key="7">
    <source>
        <dbReference type="ARBA" id="ARBA00022723"/>
    </source>
</evidence>
<dbReference type="Pfam" id="PF23113">
    <property type="entry name" value="MARCHF6_C"/>
    <property type="match status" value="1"/>
</dbReference>
<comment type="catalytic activity">
    <reaction evidence="1">
        <text>S-ubiquitinyl-[E2 ubiquitin-conjugating enzyme]-L-cysteine + [acceptor protein]-L-lysine = [E2 ubiquitin-conjugating enzyme]-L-cysteine + N(6)-ubiquitinyl-[acceptor protein]-L-lysine.</text>
        <dbReference type="EC" id="2.3.2.27"/>
    </reaction>
</comment>
<dbReference type="PANTHER" id="PTHR13145">
    <property type="entry name" value="SSM4 PROTEIN"/>
    <property type="match status" value="1"/>
</dbReference>
<evidence type="ECO:0000256" key="9">
    <source>
        <dbReference type="ARBA" id="ARBA00022786"/>
    </source>
</evidence>
<feature type="transmembrane region" description="Helical" evidence="14">
    <location>
        <begin position="1200"/>
        <end position="1221"/>
    </location>
</feature>
<keyword evidence="17" id="KW-1185">Reference proteome</keyword>
<evidence type="ECO:0000256" key="5">
    <source>
        <dbReference type="ARBA" id="ARBA00022679"/>
    </source>
</evidence>
<keyword evidence="7" id="KW-0479">Metal-binding</keyword>
<feature type="compositionally biased region" description="Polar residues" evidence="13">
    <location>
        <begin position="369"/>
        <end position="386"/>
    </location>
</feature>
<feature type="region of interest" description="Disordered" evidence="13">
    <location>
        <begin position="236"/>
        <end position="259"/>
    </location>
</feature>
<dbReference type="Proteomes" id="UP000541558">
    <property type="component" value="Unassembled WGS sequence"/>
</dbReference>
<evidence type="ECO:0000256" key="11">
    <source>
        <dbReference type="ARBA" id="ARBA00022989"/>
    </source>
</evidence>
<dbReference type="GO" id="GO:0008270">
    <property type="term" value="F:zinc ion binding"/>
    <property type="evidence" value="ECO:0007669"/>
    <property type="project" value="UniProtKB-KW"/>
</dbReference>
<gene>
    <name evidence="16" type="ORF">D9611_012775</name>
</gene>
<feature type="transmembrane region" description="Helical" evidence="14">
    <location>
        <begin position="902"/>
        <end position="933"/>
    </location>
</feature>
<dbReference type="InterPro" id="IPR013083">
    <property type="entry name" value="Znf_RING/FYVE/PHD"/>
</dbReference>
<dbReference type="FunFam" id="3.30.40.10:FF:000287">
    <property type="entry name" value="RING finger membrane protein"/>
    <property type="match status" value="1"/>
</dbReference>
<feature type="region of interest" description="Disordered" evidence="13">
    <location>
        <begin position="1477"/>
        <end position="1499"/>
    </location>
</feature>
<feature type="transmembrane region" description="Helical" evidence="14">
    <location>
        <begin position="1055"/>
        <end position="1073"/>
    </location>
</feature>
<dbReference type="PROSITE" id="PS51292">
    <property type="entry name" value="ZF_RING_CH"/>
    <property type="match status" value="1"/>
</dbReference>
<comment type="caution">
    <text evidence="16">The sequence shown here is derived from an EMBL/GenBank/DDBJ whole genome shotgun (WGS) entry which is preliminary data.</text>
</comment>
<evidence type="ECO:0000256" key="2">
    <source>
        <dbReference type="ARBA" id="ARBA00004141"/>
    </source>
</evidence>
<organism evidence="16 17">
    <name type="scientific">Ephemerocybe angulata</name>
    <dbReference type="NCBI Taxonomy" id="980116"/>
    <lineage>
        <taxon>Eukaryota</taxon>
        <taxon>Fungi</taxon>
        <taxon>Dikarya</taxon>
        <taxon>Basidiomycota</taxon>
        <taxon>Agaricomycotina</taxon>
        <taxon>Agaricomycetes</taxon>
        <taxon>Agaricomycetidae</taxon>
        <taxon>Agaricales</taxon>
        <taxon>Agaricineae</taxon>
        <taxon>Psathyrellaceae</taxon>
        <taxon>Ephemerocybe</taxon>
    </lineage>
</organism>
<evidence type="ECO:0000256" key="8">
    <source>
        <dbReference type="ARBA" id="ARBA00022771"/>
    </source>
</evidence>
<dbReference type="SMART" id="SM00744">
    <property type="entry name" value="RINGv"/>
    <property type="match status" value="1"/>
</dbReference>
<proteinExistence type="predicted"/>
<dbReference type="CDD" id="cd16702">
    <property type="entry name" value="RING_CH-C4HC3_MARCH6"/>
    <property type="match status" value="1"/>
</dbReference>
<feature type="transmembrane region" description="Helical" evidence="14">
    <location>
        <begin position="1297"/>
        <end position="1321"/>
    </location>
</feature>
<evidence type="ECO:0000313" key="17">
    <source>
        <dbReference type="Proteomes" id="UP000541558"/>
    </source>
</evidence>
<dbReference type="EC" id="2.3.2.27" evidence="4"/>
<feature type="transmembrane region" description="Helical" evidence="14">
    <location>
        <begin position="860"/>
        <end position="881"/>
    </location>
</feature>
<evidence type="ECO:0000256" key="1">
    <source>
        <dbReference type="ARBA" id="ARBA00000900"/>
    </source>
</evidence>
<feature type="compositionally biased region" description="Acidic residues" evidence="13">
    <location>
        <begin position="562"/>
        <end position="590"/>
    </location>
</feature>
<dbReference type="EMBL" id="JAACJK010000012">
    <property type="protein sequence ID" value="KAF5338631.1"/>
    <property type="molecule type" value="Genomic_DNA"/>
</dbReference>
<feature type="compositionally biased region" description="Basic and acidic residues" evidence="13">
    <location>
        <begin position="507"/>
        <end position="519"/>
    </location>
</feature>
<feature type="transmembrane region" description="Helical" evidence="14">
    <location>
        <begin position="953"/>
        <end position="974"/>
    </location>
</feature>
<reference evidence="16 17" key="1">
    <citation type="journal article" date="2020" name="ISME J.">
        <title>Uncovering the hidden diversity of litter-decomposition mechanisms in mushroom-forming fungi.</title>
        <authorList>
            <person name="Floudas D."/>
            <person name="Bentzer J."/>
            <person name="Ahren D."/>
            <person name="Johansson T."/>
            <person name="Persson P."/>
            <person name="Tunlid A."/>
        </authorList>
    </citation>
    <scope>NUCLEOTIDE SEQUENCE [LARGE SCALE GENOMIC DNA]</scope>
    <source>
        <strain evidence="16 17">CBS 175.51</strain>
    </source>
</reference>
<dbReference type="OrthoDB" id="264354at2759"/>
<dbReference type="GO" id="GO:0061630">
    <property type="term" value="F:ubiquitin protein ligase activity"/>
    <property type="evidence" value="ECO:0007669"/>
    <property type="project" value="UniProtKB-EC"/>
</dbReference>
<dbReference type="Gene3D" id="3.30.40.10">
    <property type="entry name" value="Zinc/RING finger domain, C3HC4 (zinc finger)"/>
    <property type="match status" value="1"/>
</dbReference>
<feature type="compositionally biased region" description="Pro residues" evidence="13">
    <location>
        <begin position="396"/>
        <end position="406"/>
    </location>
</feature>
<accession>A0A8H5CBG2</accession>
<feature type="region of interest" description="Disordered" evidence="13">
    <location>
        <begin position="366"/>
        <end position="443"/>
    </location>
</feature>
<evidence type="ECO:0000313" key="16">
    <source>
        <dbReference type="EMBL" id="KAF5338631.1"/>
    </source>
</evidence>
<evidence type="ECO:0000256" key="10">
    <source>
        <dbReference type="ARBA" id="ARBA00022833"/>
    </source>
</evidence>
<feature type="compositionally biased region" description="Low complexity" evidence="13">
    <location>
        <begin position="619"/>
        <end position="630"/>
    </location>
</feature>
<keyword evidence="6 14" id="KW-0812">Transmembrane</keyword>
<feature type="compositionally biased region" description="Low complexity" evidence="13">
    <location>
        <begin position="490"/>
        <end position="500"/>
    </location>
</feature>
<sequence length="1499" mass="168435">MQEAEEQGELAKETVLNSLSNYFAFADTCRICSAPAEPDQPLFHPCKCSGTIRYIHQDCLTTWLAHSRKKTCDVCKHPYSFTKVYAPNMPSHLPPFLLARRFIQHGIFGLLFLIRVIGVAIIWLAVLPWITVWTWRMYFSMGETTAWWISNRPREHHNETLSLFPKVPRYEGGYPDTKTIMANITTHPAWCSLSKDIFTGQIIAALIVLTFVAIFLLREWISQNARPGLFEEEDFIPEEQPPPAAPEPPPPRVPRFQGFPDADAFARQQREAERALAALRANGQPAGTRREAPPFPNEERIKRQNRGLPPLEEQRFLERMQRPEYNRRVKHARVLAAQRRAMAIKKAPTSPLAAADRTFDFRFDRANGANGNSTPEWLSPTASTFGGSDAATSPPAREPFFPPVRLQPPKEDIPYAIRSTPPATPAADQNAEAGPSTSNSFRRPMLPASTLAMANSDNRFTISPGRSPMTSPGLATYHPPEEFNAVEAGSSSANNASTSSYFDAVQELERQDDLRRGRSEEDEIDFAELTRRNSAMRQAQRDRDARDALALMASLQAAETTNSEEETEEEEEEEESTDQGDQFGDEDDEDDDAEMFFMDEEEAAQMRQAPPPVPLAEGPDMQPPNDNMPNGVQGDMDDGDFDGDDLDGNVEDDMEGALEAVGIQGPIFGVFQNAALMVFVLDTAIGLCIWIPYTIGKTTALLALDPKRFLQILHLPIKAMRLVTDPIVDSAAYVITRFFLPPWIKLLRNTVSGAGSLVSTLVATLLGKKAANHVTGYSHKLYEQSIILIDNRLSRLPFWSGSQRQFVEVASPDPEYLFPEHLRFLEPAFAHLGKEVRVFSSLFKAAWTERAVGNSPSDRLFAVALGYLVFACLLALYLNILTVGNARTAGRAIRNAIRQQLLVVKVALFIFIELVLFPLGCGIVLDICTVWLFPAANVQTRLYFFSQAPLTALFYHWIAGTLFMYSFAVLLSGCRSIMRPGAMWFVKDPEDRNAHPIRDILERNTFTQLRKIFVSGLMYSFVVLCLVGSIAGLMVLGNKSILPFRWKHREPLSNVPVDLLFLHLVLPQSMHHFRPKRFVRQFSTRLWKTLAARFRLTSYFFGGRHIKEEITPSQSTFGHDSKVPKAGVFEGTFRRVPATDQLALPRDARATAQVYENGVPFDEEAGKLIERQNQEAEKAGHDPSKDYMIVYVPPHFRYRLFAFMFSMWSICAVLVGLAVALPIQLGRSVFLIFTSREVHDGYSLMVGFYLLWACYLVGKSVDRLDKRRQRVRVDDGPHADLRLLVVKRGLLWIAKSLYMGISLGVVVPILLALVVDLYVVLPLRAILLPRGIVPTVRLLDAWAIGLVYGKIALHVTQLHPPNHVTRGLHHVVANGWVRVEPIKATKEVIAPLVGGLLAMTLAPSICLQVVKYFLPTIASRAIRFLLQNLHPIIFIVAASIRVCVLTYKLLALWSQSIRDKEFLVELRLRNHDPESEKFLQNGAEGRRRGERPPPMLMRG</sequence>
<feature type="transmembrane region" description="Helical" evidence="14">
    <location>
        <begin position="1012"/>
        <end position="1035"/>
    </location>
</feature>